<feature type="transmembrane region" description="Helical" evidence="8">
    <location>
        <begin position="372"/>
        <end position="397"/>
    </location>
</feature>
<dbReference type="Pfam" id="PF07690">
    <property type="entry name" value="MFS_1"/>
    <property type="match status" value="1"/>
</dbReference>
<evidence type="ECO:0000256" key="7">
    <source>
        <dbReference type="SAM" id="MobiDB-lite"/>
    </source>
</evidence>
<proteinExistence type="inferred from homology"/>
<dbReference type="OrthoDB" id="10021397at2759"/>
<dbReference type="PANTHER" id="PTHR23501">
    <property type="entry name" value="MAJOR FACILITATOR SUPERFAMILY"/>
    <property type="match status" value="1"/>
</dbReference>
<dbReference type="HOGENOM" id="CLU_000960_22_0_1"/>
<evidence type="ECO:0000256" key="6">
    <source>
        <dbReference type="ARBA" id="ARBA00023136"/>
    </source>
</evidence>
<feature type="transmembrane region" description="Helical" evidence="8">
    <location>
        <begin position="347"/>
        <end position="366"/>
    </location>
</feature>
<gene>
    <name evidence="10" type="ORF">KUCA_T00004271001</name>
</gene>
<feature type="region of interest" description="Disordered" evidence="7">
    <location>
        <begin position="517"/>
        <end position="561"/>
    </location>
</feature>
<feature type="transmembrane region" description="Helical" evidence="8">
    <location>
        <begin position="176"/>
        <end position="195"/>
    </location>
</feature>
<evidence type="ECO:0000313" key="11">
    <source>
        <dbReference type="Proteomes" id="UP000019384"/>
    </source>
</evidence>
<feature type="domain" description="Major facilitator superfamily (MFS) profile" evidence="9">
    <location>
        <begin position="22"/>
        <end position="511"/>
    </location>
</feature>
<dbReference type="PANTHER" id="PTHR23501:SF78">
    <property type="entry name" value="MAJOR FACILITATOR SUPERFAMILY (MFS) PROFILE DOMAIN-CONTAINING PROTEIN-RELATED"/>
    <property type="match status" value="1"/>
</dbReference>
<keyword evidence="6 8" id="KW-0472">Membrane</keyword>
<dbReference type="PRINTS" id="PR01036">
    <property type="entry name" value="TCRTETB"/>
</dbReference>
<evidence type="ECO:0000256" key="1">
    <source>
        <dbReference type="ARBA" id="ARBA00004127"/>
    </source>
</evidence>
<feature type="transmembrane region" description="Helical" evidence="8">
    <location>
        <begin position="488"/>
        <end position="507"/>
    </location>
</feature>
<keyword evidence="5 8" id="KW-1133">Transmembrane helix</keyword>
<organism evidence="10 11">
    <name type="scientific">Kuraishia capsulata CBS 1993</name>
    <dbReference type="NCBI Taxonomy" id="1382522"/>
    <lineage>
        <taxon>Eukaryota</taxon>
        <taxon>Fungi</taxon>
        <taxon>Dikarya</taxon>
        <taxon>Ascomycota</taxon>
        <taxon>Saccharomycotina</taxon>
        <taxon>Pichiomycetes</taxon>
        <taxon>Pichiales</taxon>
        <taxon>Pichiaceae</taxon>
        <taxon>Kuraishia</taxon>
    </lineage>
</organism>
<dbReference type="GO" id="GO:0012505">
    <property type="term" value="C:endomembrane system"/>
    <property type="evidence" value="ECO:0007669"/>
    <property type="project" value="UniProtKB-SubCell"/>
</dbReference>
<dbReference type="InterPro" id="IPR020846">
    <property type="entry name" value="MFS_dom"/>
</dbReference>
<feature type="transmembrane region" description="Helical" evidence="8">
    <location>
        <begin position="275"/>
        <end position="295"/>
    </location>
</feature>
<comment type="subcellular location">
    <subcellularLocation>
        <location evidence="1">Endomembrane system</location>
        <topology evidence="1">Multi-pass membrane protein</topology>
    </subcellularLocation>
</comment>
<feature type="transmembrane region" description="Helical" evidence="8">
    <location>
        <begin position="211"/>
        <end position="230"/>
    </location>
</feature>
<keyword evidence="11" id="KW-1185">Reference proteome</keyword>
<sequence>MVKEIAIKDQTNVLPKKKLLITFASLALGLLASFLDQNSLAVSLPDIGKDLHATNTTSWAGTSLLIANTTFQVLFGRLSDIFGRKVVLLGCMSILCLSQLATCFCNTSTQLYVFRGFAGIGNGGIQSLTMMIVSDVVTLEERGKYQGILGTCVGLGNAVGPFIAAGFLKSVSWKGVYYFLCPLTALVTGVSMFVIPQSSELKVNYENFKKIDFYGFGSSSTGIILFLVGLSGGGNVYAWNSPTVICLLTIGAVFLLLFLFTQWKLSRLPMMPLRLFSNISVAIMLLQGLLFGLVYYSNVYFIPLYCELVRGMKPSIAACMSLPYLIIQAVVSTVCGALISKYRSYGFFLYFGYTVWFLGTGLQIMFDQNLSIVGIIFILLCQGVGVGCIFQPTIVALQAHCRKPDRAVVISIRNFMRSMGGSIGLAASSAILSNVLSRKLRQADLSDLTQAELNSLIKSVYSRPDLTKYSTSDQKAIRGAIAGSMRTVFIFFTPIMGVVWLMGFFIIDRGLQRPEDAAQQKLEQEAKEAEKLVRVDSSEHSVRSKNESTAEAGGKDLVEES</sequence>
<dbReference type="InterPro" id="IPR011701">
    <property type="entry name" value="MFS"/>
</dbReference>
<evidence type="ECO:0000256" key="2">
    <source>
        <dbReference type="ARBA" id="ARBA00008335"/>
    </source>
</evidence>
<feature type="transmembrane region" description="Helical" evidence="8">
    <location>
        <begin position="418"/>
        <end position="436"/>
    </location>
</feature>
<dbReference type="GO" id="GO:0046943">
    <property type="term" value="F:carboxylic acid transmembrane transporter activity"/>
    <property type="evidence" value="ECO:0007669"/>
    <property type="project" value="UniProtKB-ARBA"/>
</dbReference>
<dbReference type="PROSITE" id="PS50850">
    <property type="entry name" value="MFS"/>
    <property type="match status" value="1"/>
</dbReference>
<feature type="transmembrane region" description="Helical" evidence="8">
    <location>
        <begin position="315"/>
        <end position="340"/>
    </location>
</feature>
<keyword evidence="3" id="KW-0813">Transport</keyword>
<feature type="transmembrane region" description="Helical" evidence="8">
    <location>
        <begin position="145"/>
        <end position="164"/>
    </location>
</feature>
<feature type="transmembrane region" description="Helical" evidence="8">
    <location>
        <begin position="113"/>
        <end position="133"/>
    </location>
</feature>
<dbReference type="InterPro" id="IPR036259">
    <property type="entry name" value="MFS_trans_sf"/>
</dbReference>
<dbReference type="GeneID" id="34521667"/>
<evidence type="ECO:0000313" key="10">
    <source>
        <dbReference type="EMBL" id="CDK28289.1"/>
    </source>
</evidence>
<dbReference type="STRING" id="1382522.W6MNP4"/>
<feature type="transmembrane region" description="Helical" evidence="8">
    <location>
        <begin position="57"/>
        <end position="75"/>
    </location>
</feature>
<accession>W6MNP4</accession>
<dbReference type="FunFam" id="1.20.1720.10:FF:000013">
    <property type="entry name" value="Related to multidrug resistance proteins"/>
    <property type="match status" value="1"/>
</dbReference>
<reference evidence="10" key="2">
    <citation type="submission" date="2014-02" db="EMBL/GenBank/DDBJ databases">
        <title>Complete DNA sequence of /Kuraishia capsulata/ illustrates novel genomic features among budding yeasts (/Saccharomycotina/).</title>
        <authorList>
            <person name="Morales L."/>
            <person name="Noel B."/>
            <person name="Porcel B."/>
            <person name="Marcet-Houben M."/>
            <person name="Hullo M-F."/>
            <person name="Sacerdot C."/>
            <person name="Tekaia F."/>
            <person name="Leh-Louis V."/>
            <person name="Despons L."/>
            <person name="Khanna V."/>
            <person name="Aury J-M."/>
            <person name="Barbe V."/>
            <person name="Couloux A."/>
            <person name="Labadie K."/>
            <person name="Pelletier E."/>
            <person name="Souciet J-L."/>
            <person name="Boekhout T."/>
            <person name="Gabaldon T."/>
            <person name="Wincker P."/>
            <person name="Dujon B."/>
        </authorList>
    </citation>
    <scope>NUCLEOTIDE SEQUENCE</scope>
    <source>
        <strain evidence="10">CBS 1993</strain>
    </source>
</reference>
<dbReference type="RefSeq" id="XP_022460279.1">
    <property type="nucleotide sequence ID" value="XM_022600988.1"/>
</dbReference>
<feature type="transmembrane region" description="Helical" evidence="8">
    <location>
        <begin position="242"/>
        <end position="263"/>
    </location>
</feature>
<dbReference type="Proteomes" id="UP000019384">
    <property type="component" value="Unassembled WGS sequence"/>
</dbReference>
<evidence type="ECO:0000256" key="4">
    <source>
        <dbReference type="ARBA" id="ARBA00022692"/>
    </source>
</evidence>
<dbReference type="GO" id="GO:0005886">
    <property type="term" value="C:plasma membrane"/>
    <property type="evidence" value="ECO:0007669"/>
    <property type="project" value="TreeGrafter"/>
</dbReference>
<evidence type="ECO:0000256" key="8">
    <source>
        <dbReference type="SAM" id="Phobius"/>
    </source>
</evidence>
<dbReference type="SUPFAM" id="SSF103473">
    <property type="entry name" value="MFS general substrate transporter"/>
    <property type="match status" value="1"/>
</dbReference>
<comment type="similarity">
    <text evidence="2">Belongs to the major facilitator superfamily.</text>
</comment>
<dbReference type="AlphaFoldDB" id="W6MNP4"/>
<reference evidence="10" key="1">
    <citation type="submission" date="2013-12" db="EMBL/GenBank/DDBJ databases">
        <authorList>
            <person name="Genoscope - CEA"/>
        </authorList>
    </citation>
    <scope>NUCLEOTIDE SEQUENCE</scope>
    <source>
        <strain evidence="10">CBS 1993</strain>
    </source>
</reference>
<evidence type="ECO:0000256" key="5">
    <source>
        <dbReference type="ARBA" id="ARBA00022989"/>
    </source>
</evidence>
<protein>
    <recommendedName>
        <fullName evidence="9">Major facilitator superfamily (MFS) profile domain-containing protein</fullName>
    </recommendedName>
</protein>
<dbReference type="EMBL" id="HG793129">
    <property type="protein sequence ID" value="CDK28289.1"/>
    <property type="molecule type" value="Genomic_DNA"/>
</dbReference>
<evidence type="ECO:0000259" key="9">
    <source>
        <dbReference type="PROSITE" id="PS50850"/>
    </source>
</evidence>
<keyword evidence="4 8" id="KW-0812">Transmembrane</keyword>
<evidence type="ECO:0000256" key="3">
    <source>
        <dbReference type="ARBA" id="ARBA00022448"/>
    </source>
</evidence>
<name>W6MNP4_9ASCO</name>
<dbReference type="Gene3D" id="1.20.1250.20">
    <property type="entry name" value="MFS general substrate transporter like domains"/>
    <property type="match status" value="2"/>
</dbReference>